<organism evidence="1 2">
    <name type="scientific">Streptomyces zagrosensis</name>
    <dbReference type="NCBI Taxonomy" id="1042984"/>
    <lineage>
        <taxon>Bacteria</taxon>
        <taxon>Bacillati</taxon>
        <taxon>Actinomycetota</taxon>
        <taxon>Actinomycetes</taxon>
        <taxon>Kitasatosporales</taxon>
        <taxon>Streptomycetaceae</taxon>
        <taxon>Streptomyces</taxon>
    </lineage>
</organism>
<protein>
    <submittedName>
        <fullName evidence="1">Uncharacterized protein</fullName>
    </submittedName>
</protein>
<comment type="caution">
    <text evidence="1">The sequence shown here is derived from an EMBL/GenBank/DDBJ whole genome shotgun (WGS) entry which is preliminary data.</text>
</comment>
<gene>
    <name evidence="1" type="ORF">FHS42_005838</name>
</gene>
<dbReference type="Proteomes" id="UP000588098">
    <property type="component" value="Unassembled WGS sequence"/>
</dbReference>
<dbReference type="EMBL" id="JACHJL010000018">
    <property type="protein sequence ID" value="MBB5938747.1"/>
    <property type="molecule type" value="Genomic_DNA"/>
</dbReference>
<name>A0A7W9V1A4_9ACTN</name>
<reference evidence="1 2" key="1">
    <citation type="submission" date="2020-08" db="EMBL/GenBank/DDBJ databases">
        <title>Genomic Encyclopedia of Type Strains, Phase III (KMG-III): the genomes of soil and plant-associated and newly described type strains.</title>
        <authorList>
            <person name="Whitman W."/>
        </authorList>
    </citation>
    <scope>NUCLEOTIDE SEQUENCE [LARGE SCALE GENOMIC DNA]</scope>
    <source>
        <strain evidence="1 2">CECT 8305</strain>
    </source>
</reference>
<evidence type="ECO:0000313" key="2">
    <source>
        <dbReference type="Proteomes" id="UP000588098"/>
    </source>
</evidence>
<evidence type="ECO:0000313" key="1">
    <source>
        <dbReference type="EMBL" id="MBB5938747.1"/>
    </source>
</evidence>
<proteinExistence type="predicted"/>
<accession>A0A7W9V1A4</accession>
<sequence length="48" mass="5216">MGPFVEHRALEAFERAVGLRPVGLGVLVGGRKTRKVDDPVTARKVCAR</sequence>
<dbReference type="AlphaFoldDB" id="A0A7W9V1A4"/>
<keyword evidence="2" id="KW-1185">Reference proteome</keyword>